<evidence type="ECO:0000313" key="8">
    <source>
        <dbReference type="Proteomes" id="UP001596060"/>
    </source>
</evidence>
<dbReference type="Gene3D" id="3.40.50.1390">
    <property type="entry name" value="Resolvase, N-terminal catalytic domain"/>
    <property type="match status" value="1"/>
</dbReference>
<evidence type="ECO:0000256" key="5">
    <source>
        <dbReference type="SAM" id="MobiDB-lite"/>
    </source>
</evidence>
<dbReference type="Pfam" id="PF00239">
    <property type="entry name" value="Resolvase"/>
    <property type="match status" value="1"/>
</dbReference>
<dbReference type="InterPro" id="IPR050639">
    <property type="entry name" value="SSR_resolvase"/>
</dbReference>
<keyword evidence="2" id="KW-0238">DNA-binding</keyword>
<dbReference type="PANTHER" id="PTHR30461:SF2">
    <property type="entry name" value="SERINE RECOMBINASE PINE-RELATED"/>
    <property type="match status" value="1"/>
</dbReference>
<comment type="caution">
    <text evidence="7">The sequence shown here is derived from an EMBL/GenBank/DDBJ whole genome shotgun (WGS) entry which is preliminary data.</text>
</comment>
<dbReference type="SUPFAM" id="SSF53041">
    <property type="entry name" value="Resolvase-like"/>
    <property type="match status" value="1"/>
</dbReference>
<feature type="region of interest" description="Disordered" evidence="5">
    <location>
        <begin position="138"/>
        <end position="157"/>
    </location>
</feature>
<feature type="active site" description="O-(5'-phospho-DNA)-serine intermediate" evidence="4">
    <location>
        <position position="20"/>
    </location>
</feature>
<dbReference type="SMART" id="SM00857">
    <property type="entry name" value="Resolvase"/>
    <property type="match status" value="1"/>
</dbReference>
<dbReference type="PROSITE" id="PS51736">
    <property type="entry name" value="RECOMBINASES_3"/>
    <property type="match status" value="1"/>
</dbReference>
<evidence type="ECO:0000256" key="2">
    <source>
        <dbReference type="ARBA" id="ARBA00023125"/>
    </source>
</evidence>
<accession>A0ABW0P4L1</accession>
<keyword evidence="3" id="KW-0233">DNA recombination</keyword>
<protein>
    <submittedName>
        <fullName evidence="7">Recombinase family protein</fullName>
    </submittedName>
</protein>
<sequence>MAKSPLPSPAGRLIGYARVSTDDQSTDAQLSELRAAGCAEIVQEHASGASRARPALIRLLNNVQPGDTLVVVRLDRLARSVSHLLTIIEELDQRRGHFRSLRDPIDTTTPQGRFSLQVLGAVAELERSLISERTKAGIQAAKARGRKPGNPGVRSRDPKMLRKIASARDATYLNALIKESEPWIPTVRALRPRHTWRQVASYLRSRGLDWTHDRLQRAANRLAKEGLLDKALLKRAPNHRRDTSLATLVAGIAAADPDLSLRDIGDVLTKMGVRPPRLGDKWQASSIKHLLEKSGVSSGVRIEPPSS</sequence>
<evidence type="ECO:0000313" key="7">
    <source>
        <dbReference type="EMBL" id="MFC5507605.1"/>
    </source>
</evidence>
<dbReference type="EMBL" id="JBHSLU010000063">
    <property type="protein sequence ID" value="MFC5507605.1"/>
    <property type="molecule type" value="Genomic_DNA"/>
</dbReference>
<dbReference type="InterPro" id="IPR006119">
    <property type="entry name" value="Resolv_N"/>
</dbReference>
<evidence type="ECO:0000259" key="6">
    <source>
        <dbReference type="PROSITE" id="PS51736"/>
    </source>
</evidence>
<dbReference type="InterPro" id="IPR036162">
    <property type="entry name" value="Resolvase-like_N_sf"/>
</dbReference>
<keyword evidence="8" id="KW-1185">Reference proteome</keyword>
<feature type="domain" description="Resolvase/invertase-type recombinase catalytic" evidence="6">
    <location>
        <begin position="12"/>
        <end position="145"/>
    </location>
</feature>
<dbReference type="PROSITE" id="PS00398">
    <property type="entry name" value="RECOMBINASES_2"/>
    <property type="match status" value="1"/>
</dbReference>
<gene>
    <name evidence="7" type="ORF">ACFPN9_20385</name>
</gene>
<evidence type="ECO:0000256" key="1">
    <source>
        <dbReference type="ARBA" id="ARBA00022908"/>
    </source>
</evidence>
<proteinExistence type="predicted"/>
<reference evidence="8" key="1">
    <citation type="journal article" date="2019" name="Int. J. Syst. Evol. Microbiol.">
        <title>The Global Catalogue of Microorganisms (GCM) 10K type strain sequencing project: providing services to taxonomists for standard genome sequencing and annotation.</title>
        <authorList>
            <consortium name="The Broad Institute Genomics Platform"/>
            <consortium name="The Broad Institute Genome Sequencing Center for Infectious Disease"/>
            <person name="Wu L."/>
            <person name="Ma J."/>
        </authorList>
    </citation>
    <scope>NUCLEOTIDE SEQUENCE [LARGE SCALE GENOMIC DNA]</scope>
    <source>
        <strain evidence="8">CCUG 43117</strain>
    </source>
</reference>
<evidence type="ECO:0000256" key="4">
    <source>
        <dbReference type="PROSITE-ProRule" id="PRU10137"/>
    </source>
</evidence>
<dbReference type="InterPro" id="IPR006118">
    <property type="entry name" value="Recombinase_CS"/>
</dbReference>
<dbReference type="CDD" id="cd03768">
    <property type="entry name" value="SR_ResInv"/>
    <property type="match status" value="1"/>
</dbReference>
<dbReference type="Proteomes" id="UP001596060">
    <property type="component" value="Unassembled WGS sequence"/>
</dbReference>
<evidence type="ECO:0000256" key="3">
    <source>
        <dbReference type="ARBA" id="ARBA00023172"/>
    </source>
</evidence>
<keyword evidence="1" id="KW-0229">DNA integration</keyword>
<dbReference type="PANTHER" id="PTHR30461">
    <property type="entry name" value="DNA-INVERTASE FROM LAMBDOID PROPHAGE"/>
    <property type="match status" value="1"/>
</dbReference>
<dbReference type="RefSeq" id="WP_068077825.1">
    <property type="nucleotide sequence ID" value="NZ_JBHSLU010000063.1"/>
</dbReference>
<name>A0ABW0P4L1_9HYPH</name>
<organism evidence="7 8">
    <name type="scientific">Bosea massiliensis</name>
    <dbReference type="NCBI Taxonomy" id="151419"/>
    <lineage>
        <taxon>Bacteria</taxon>
        <taxon>Pseudomonadati</taxon>
        <taxon>Pseudomonadota</taxon>
        <taxon>Alphaproteobacteria</taxon>
        <taxon>Hyphomicrobiales</taxon>
        <taxon>Boseaceae</taxon>
        <taxon>Bosea</taxon>
    </lineage>
</organism>
<dbReference type="PROSITE" id="PS00397">
    <property type="entry name" value="RECOMBINASES_1"/>
    <property type="match status" value="1"/>
</dbReference>